<feature type="domain" description="Capsule synthesis protein CapA" evidence="2">
    <location>
        <begin position="1"/>
        <end position="232"/>
    </location>
</feature>
<gene>
    <name evidence="3" type="ORF">OI18_00230</name>
</gene>
<dbReference type="InterPro" id="IPR052169">
    <property type="entry name" value="CW_Biosynth-Accessory"/>
</dbReference>
<accession>A0A0C1LAH4</accession>
<dbReference type="InterPro" id="IPR019079">
    <property type="entry name" value="Capsule_synth_CapA"/>
</dbReference>
<evidence type="ECO:0000259" key="2">
    <source>
        <dbReference type="SMART" id="SM00854"/>
    </source>
</evidence>
<dbReference type="CDD" id="cd07381">
    <property type="entry name" value="MPP_CapA"/>
    <property type="match status" value="1"/>
</dbReference>
<comment type="caution">
    <text evidence="3">The sequence shown here is derived from an EMBL/GenBank/DDBJ whole genome shotgun (WGS) entry which is preliminary data.</text>
</comment>
<proteinExistence type="inferred from homology"/>
<dbReference type="PANTHER" id="PTHR33393:SF11">
    <property type="entry name" value="POLYGLUTAMINE SYNTHESIS ACCESSORY PROTEIN RV0574C-RELATED"/>
    <property type="match status" value="1"/>
</dbReference>
<evidence type="ECO:0000313" key="4">
    <source>
        <dbReference type="Proteomes" id="UP000031408"/>
    </source>
</evidence>
<dbReference type="Pfam" id="PF09587">
    <property type="entry name" value="PGA_cap"/>
    <property type="match status" value="1"/>
</dbReference>
<sequence length="311" mass="34424">MLGRNVNGQITNSDHRYPWGNLIPVLRSTDLNIINLECAITNHNKKAAKTFNFKMDPANIGVLTAAGIDAVSLANNHVLDYGIPGLLDTMLLLKAAGISHAGAGQNAIEASQAVLLTRKNIRVALLGFTDNEPGWRAGNNNPGTNYVVVGNIEPITTAIRKIKSQCDLVIVSLHWGPNMREAPTQDFIDFAHAIIDNGADIIHGHSAHIFQGIEWYKGKLIMYDTGDFIDDYRVDLVYRNDRSFLFLCEAGRHVIYQLKLVPVVISNMQVNMASGNEYDWLLKRIREICQPFGTIISEHSREGIICRPPAA</sequence>
<dbReference type="Gene3D" id="3.60.21.10">
    <property type="match status" value="1"/>
</dbReference>
<dbReference type="EMBL" id="JSVC01000001">
    <property type="protein sequence ID" value="KIC96511.1"/>
    <property type="molecule type" value="Genomic_DNA"/>
</dbReference>
<reference evidence="3 4" key="1">
    <citation type="submission" date="2014-11" db="EMBL/GenBank/DDBJ databases">
        <title>Genome sequence of Flavihumibacter solisilvae 3-3.</title>
        <authorList>
            <person name="Zhou G."/>
            <person name="Li M."/>
            <person name="Wang G."/>
        </authorList>
    </citation>
    <scope>NUCLEOTIDE SEQUENCE [LARGE SCALE GENOMIC DNA]</scope>
    <source>
        <strain evidence="3 4">3-3</strain>
    </source>
</reference>
<dbReference type="InterPro" id="IPR029052">
    <property type="entry name" value="Metallo-depent_PP-like"/>
</dbReference>
<name>A0A0C1LAH4_9BACT</name>
<dbReference type="SMART" id="SM00854">
    <property type="entry name" value="PGA_cap"/>
    <property type="match status" value="1"/>
</dbReference>
<dbReference type="PANTHER" id="PTHR33393">
    <property type="entry name" value="POLYGLUTAMINE SYNTHESIS ACCESSORY PROTEIN RV0574C-RELATED"/>
    <property type="match status" value="1"/>
</dbReference>
<comment type="similarity">
    <text evidence="1">Belongs to the CapA family.</text>
</comment>
<dbReference type="STRING" id="1349421.OI18_00230"/>
<dbReference type="SUPFAM" id="SSF56300">
    <property type="entry name" value="Metallo-dependent phosphatases"/>
    <property type="match status" value="1"/>
</dbReference>
<dbReference type="Proteomes" id="UP000031408">
    <property type="component" value="Unassembled WGS sequence"/>
</dbReference>
<protein>
    <recommendedName>
        <fullName evidence="2">Capsule synthesis protein CapA domain-containing protein</fullName>
    </recommendedName>
</protein>
<dbReference type="AlphaFoldDB" id="A0A0C1LAH4"/>
<evidence type="ECO:0000313" key="3">
    <source>
        <dbReference type="EMBL" id="KIC96511.1"/>
    </source>
</evidence>
<keyword evidence="4" id="KW-1185">Reference proteome</keyword>
<evidence type="ECO:0000256" key="1">
    <source>
        <dbReference type="ARBA" id="ARBA00005662"/>
    </source>
</evidence>
<organism evidence="3 4">
    <name type="scientific">Flavihumibacter solisilvae</name>
    <dbReference type="NCBI Taxonomy" id="1349421"/>
    <lineage>
        <taxon>Bacteria</taxon>
        <taxon>Pseudomonadati</taxon>
        <taxon>Bacteroidota</taxon>
        <taxon>Chitinophagia</taxon>
        <taxon>Chitinophagales</taxon>
        <taxon>Chitinophagaceae</taxon>
        <taxon>Flavihumibacter</taxon>
    </lineage>
</organism>